<evidence type="ECO:0000313" key="3">
    <source>
        <dbReference type="Proteomes" id="UP000175973"/>
    </source>
</evidence>
<evidence type="ECO:0000313" key="2">
    <source>
        <dbReference type="EMBL" id="AOW45521.1"/>
    </source>
</evidence>
<dbReference type="AlphaFoldDB" id="A0A1D8QT63"/>
<dbReference type="InterPro" id="IPR016913">
    <property type="entry name" value="UCP029215"/>
</dbReference>
<feature type="region of interest" description="Disordered" evidence="1">
    <location>
        <begin position="1"/>
        <end position="23"/>
    </location>
</feature>
<sequence>MNTRTTGQARASPHADVAPDTQPLALDRASVRRVDADGHLHIAHCILSAATVSPYYGREIPGAAALGLKDDAIYSVFRPPDALMRAAPSLRGKPVLMQHTPVSAQDHPASITVGAVGSDVRFTPPNLTGSLTIWDATAIAAIENGTQRAVSAGYRYTAIKQAGTYMGMPYTLIMADIAFNHLALVTQPRVPSAIIGDAAPNPNMPFNKRSFQAMPEPTHTTPSADQTPMTVAAMDAAIAQAVQQAEERAVRQMADLHTARAAVRPFVGDVAMDSAPAIYGFALKEAGIDVTGVPEQGLKPLFESFARMQPRAGGAAPVMGQDAAAAQGFRQRFGLERIGVRG</sequence>
<proteinExistence type="predicted"/>
<evidence type="ECO:0000256" key="1">
    <source>
        <dbReference type="SAM" id="MobiDB-lite"/>
    </source>
</evidence>
<dbReference type="RefSeq" id="WP_070322655.1">
    <property type="nucleotide sequence ID" value="NZ_CP015164.1"/>
</dbReference>
<dbReference type="EMBL" id="CP015164">
    <property type="protein sequence ID" value="AOW45521.1"/>
    <property type="molecule type" value="Genomic_DNA"/>
</dbReference>
<protein>
    <recommendedName>
        <fullName evidence="4">DUF2213 domain-containing protein</fullName>
    </recommendedName>
</protein>
<dbReference type="Proteomes" id="UP000175973">
    <property type="component" value="Chromosome"/>
</dbReference>
<organism evidence="2 3">
    <name type="scientific">Acetobacter ascendens</name>
    <dbReference type="NCBI Taxonomy" id="481146"/>
    <lineage>
        <taxon>Bacteria</taxon>
        <taxon>Pseudomonadati</taxon>
        <taxon>Pseudomonadota</taxon>
        <taxon>Alphaproteobacteria</taxon>
        <taxon>Acetobacterales</taxon>
        <taxon>Acetobacteraceae</taxon>
        <taxon>Acetobacter</taxon>
    </lineage>
</organism>
<reference evidence="3" key="1">
    <citation type="submission" date="2016-04" db="EMBL/GenBank/DDBJ databases">
        <authorList>
            <person name="Jeon C.O."/>
            <person name="Cho G.Y."/>
            <person name="Jeong H.I."/>
            <person name="Kim K.H."/>
        </authorList>
    </citation>
    <scope>NUCLEOTIDE SEQUENCE [LARGE SCALE GENOMIC DNA]</scope>
    <source>
        <strain evidence="3">LMG 1590</strain>
    </source>
</reference>
<dbReference type="KEGG" id="aasc:A4S02_00700"/>
<keyword evidence="3" id="KW-1185">Reference proteome</keyword>
<accession>A0A1D8QT63</accession>
<name>A0A1D8QT63_9PROT</name>
<gene>
    <name evidence="2" type="ORF">A4S02_00700</name>
</gene>
<dbReference type="Pfam" id="PF09979">
    <property type="entry name" value="DUF2213"/>
    <property type="match status" value="1"/>
</dbReference>
<evidence type="ECO:0008006" key="4">
    <source>
        <dbReference type="Google" id="ProtNLM"/>
    </source>
</evidence>